<evidence type="ECO:0000256" key="1">
    <source>
        <dbReference type="ARBA" id="ARBA00008857"/>
    </source>
</evidence>
<dbReference type="InterPro" id="IPR010998">
    <property type="entry name" value="Integrase_recombinase_N"/>
</dbReference>
<dbReference type="AlphaFoldDB" id="Q1CQI8"/>
<dbReference type="Proteomes" id="UP000002433">
    <property type="component" value="Chromosome"/>
</dbReference>
<dbReference type="SUPFAM" id="SSF56349">
    <property type="entry name" value="DNA breaking-rejoining enzymes"/>
    <property type="match status" value="1"/>
</dbReference>
<keyword evidence="3" id="KW-0238">DNA-binding</keyword>
<dbReference type="GO" id="GO:0015074">
    <property type="term" value="P:DNA integration"/>
    <property type="evidence" value="ECO:0007669"/>
    <property type="project" value="UniProtKB-KW"/>
</dbReference>
<evidence type="ECO:0000313" key="7">
    <source>
        <dbReference type="Proteomes" id="UP000002433"/>
    </source>
</evidence>
<dbReference type="Gene3D" id="1.10.150.130">
    <property type="match status" value="1"/>
</dbReference>
<keyword evidence="2" id="KW-0229">DNA integration</keyword>
<dbReference type="Pfam" id="PF00589">
    <property type="entry name" value="Phage_integrase"/>
    <property type="match status" value="1"/>
</dbReference>
<name>Q1CQI8_STRPC</name>
<dbReference type="InterPro" id="IPR002104">
    <property type="entry name" value="Integrase_catalytic"/>
</dbReference>
<dbReference type="PROSITE" id="PS51898">
    <property type="entry name" value="TYR_RECOMBINASE"/>
    <property type="match status" value="1"/>
</dbReference>
<comment type="similarity">
    <text evidence="1">Belongs to the 'phage' integrase family.</text>
</comment>
<accession>Q1CQI8</accession>
<dbReference type="InterPro" id="IPR004107">
    <property type="entry name" value="Integrase_SAM-like_N"/>
</dbReference>
<dbReference type="EMBL" id="CP000259">
    <property type="protein sequence ID" value="ABF32656.1"/>
    <property type="molecule type" value="Genomic_DNA"/>
</dbReference>
<dbReference type="InterPro" id="IPR028259">
    <property type="entry name" value="AP2-like_int_N"/>
</dbReference>
<proteinExistence type="inferred from homology"/>
<dbReference type="HOGENOM" id="CLU_027562_17_6_9"/>
<dbReference type="PANTHER" id="PTHR30349:SF64">
    <property type="entry name" value="PROPHAGE INTEGRASE INTD-RELATED"/>
    <property type="match status" value="1"/>
</dbReference>
<dbReference type="GO" id="GO:0006310">
    <property type="term" value="P:DNA recombination"/>
    <property type="evidence" value="ECO:0007669"/>
    <property type="project" value="UniProtKB-KW"/>
</dbReference>
<gene>
    <name evidence="6" type="primary">int3</name>
    <name evidence="6" type="ordered locus">MGAS9429_Spy1469</name>
</gene>
<reference evidence="6 7" key="1">
    <citation type="journal article" date="2006" name="Proc. Natl. Acad. Sci. U.S.A.">
        <title>Molecular genetic anatomy of inter- and intraserotype variation in the human bacterial pathogen group A Streptococcus.</title>
        <authorList>
            <person name="Beres S.B."/>
            <person name="Richter E.W."/>
            <person name="Nagiec M.J."/>
            <person name="Sumby P."/>
            <person name="Porcella S.F."/>
            <person name="DeLeo F.R."/>
            <person name="Musser J.M."/>
        </authorList>
    </citation>
    <scope>NUCLEOTIDE SEQUENCE [LARGE SCALE GENOMIC DNA]</scope>
    <source>
        <strain evidence="6 7">MGAS9429</strain>
    </source>
</reference>
<dbReference type="PANTHER" id="PTHR30349">
    <property type="entry name" value="PHAGE INTEGRASE-RELATED"/>
    <property type="match status" value="1"/>
</dbReference>
<evidence type="ECO:0000256" key="4">
    <source>
        <dbReference type="ARBA" id="ARBA00023172"/>
    </source>
</evidence>
<dbReference type="CDD" id="cd01189">
    <property type="entry name" value="INT_ICEBs1_C_like"/>
    <property type="match status" value="1"/>
</dbReference>
<evidence type="ECO:0000313" key="6">
    <source>
        <dbReference type="EMBL" id="ABF32656.1"/>
    </source>
</evidence>
<protein>
    <submittedName>
        <fullName evidence="6">DNA integration/recombination/inversion protein</fullName>
    </submittedName>
</protein>
<dbReference type="Gene3D" id="1.10.443.10">
    <property type="entry name" value="Intergrase catalytic core"/>
    <property type="match status" value="1"/>
</dbReference>
<dbReference type="GO" id="GO:0003677">
    <property type="term" value="F:DNA binding"/>
    <property type="evidence" value="ECO:0007669"/>
    <property type="project" value="UniProtKB-KW"/>
</dbReference>
<feature type="domain" description="Tyr recombinase" evidence="5">
    <location>
        <begin position="167"/>
        <end position="349"/>
    </location>
</feature>
<dbReference type="KEGG" id="spk:MGAS9429_Spy1469"/>
<evidence type="ECO:0000256" key="3">
    <source>
        <dbReference type="ARBA" id="ARBA00023125"/>
    </source>
</evidence>
<dbReference type="InterPro" id="IPR050090">
    <property type="entry name" value="Tyrosine_recombinase_XerCD"/>
</dbReference>
<sequence length="362" mass="41984">MKTMAFYRKLGSGWEYRITYRDSQGKKREKSKRGFKTKTLAKVAAQQAEIDLNTLTADLLDITVLDYNRRWADIYKRPHITAKTWQTYTKNFKHIEHYFGTRKLKSITHTFYQQVLNDFGAKVAQQTLDKFHYQIKGACKMAIRDGIIRDNFADGAIVRSQKPAKEESEKFMEESEYLAFIKVAKSKVKYPSYLTTYIIAVTGLRFAEVQGLTWKDIDFENGYIDINKTFDYSISQNFGPTKNEQSIRKVPIDKNSLEILRNFKSDYYQDNKLGRVCFGASNNATNKVIKRVTGRNLTNHSLRHTYASYLIAQGVDLISVSKLLGHENLNITLKVYAHQIESLKEKNDHQVKNIFQNLKFDG</sequence>
<organism evidence="6 7">
    <name type="scientific">Streptococcus pyogenes serotype M12 (strain MGAS9429)</name>
    <dbReference type="NCBI Taxonomy" id="370551"/>
    <lineage>
        <taxon>Bacteria</taxon>
        <taxon>Bacillati</taxon>
        <taxon>Bacillota</taxon>
        <taxon>Bacilli</taxon>
        <taxon>Lactobacillales</taxon>
        <taxon>Streptococcaceae</taxon>
        <taxon>Streptococcus</taxon>
    </lineage>
</organism>
<dbReference type="Pfam" id="PF14659">
    <property type="entry name" value="Phage_int_SAM_3"/>
    <property type="match status" value="1"/>
</dbReference>
<dbReference type="Pfam" id="PF14657">
    <property type="entry name" value="Arm-DNA-bind_4"/>
    <property type="match status" value="1"/>
</dbReference>
<dbReference type="InterPro" id="IPR013762">
    <property type="entry name" value="Integrase-like_cat_sf"/>
</dbReference>
<evidence type="ECO:0000256" key="2">
    <source>
        <dbReference type="ARBA" id="ARBA00022908"/>
    </source>
</evidence>
<evidence type="ECO:0000259" key="5">
    <source>
        <dbReference type="PROSITE" id="PS51898"/>
    </source>
</evidence>
<dbReference type="InterPro" id="IPR011010">
    <property type="entry name" value="DNA_brk_join_enz"/>
</dbReference>
<keyword evidence="4" id="KW-0233">DNA recombination</keyword>